<proteinExistence type="predicted"/>
<gene>
    <name evidence="2" type="ORF">RUM43_005283</name>
</gene>
<feature type="non-terminal residue" evidence="2">
    <location>
        <position position="1"/>
    </location>
</feature>
<sequence length="52" mass="5850">TISRVDLAEMFDLVTQNGEKRVINYLCESLEPGEFGYSGNDKNNEPGVRKKS</sequence>
<accession>A0AAN8NPX9</accession>
<comment type="caution">
    <text evidence="2">The sequence shown here is derived from an EMBL/GenBank/DDBJ whole genome shotgun (WGS) entry which is preliminary data.</text>
</comment>
<evidence type="ECO:0000313" key="2">
    <source>
        <dbReference type="EMBL" id="KAK6624992.1"/>
    </source>
</evidence>
<organism evidence="2 3">
    <name type="scientific">Polyplax serrata</name>
    <name type="common">Common mouse louse</name>
    <dbReference type="NCBI Taxonomy" id="468196"/>
    <lineage>
        <taxon>Eukaryota</taxon>
        <taxon>Metazoa</taxon>
        <taxon>Ecdysozoa</taxon>
        <taxon>Arthropoda</taxon>
        <taxon>Hexapoda</taxon>
        <taxon>Insecta</taxon>
        <taxon>Pterygota</taxon>
        <taxon>Neoptera</taxon>
        <taxon>Paraneoptera</taxon>
        <taxon>Psocodea</taxon>
        <taxon>Troctomorpha</taxon>
        <taxon>Phthiraptera</taxon>
        <taxon>Anoplura</taxon>
        <taxon>Polyplacidae</taxon>
        <taxon>Polyplax</taxon>
    </lineage>
</organism>
<dbReference type="EMBL" id="JAWJWE010000037">
    <property type="protein sequence ID" value="KAK6624992.1"/>
    <property type="molecule type" value="Genomic_DNA"/>
</dbReference>
<feature type="compositionally biased region" description="Basic and acidic residues" evidence="1">
    <location>
        <begin position="42"/>
        <end position="52"/>
    </location>
</feature>
<dbReference type="Proteomes" id="UP001372834">
    <property type="component" value="Unassembled WGS sequence"/>
</dbReference>
<name>A0AAN8NPX9_POLSC</name>
<reference evidence="2 3" key="1">
    <citation type="submission" date="2023-10" db="EMBL/GenBank/DDBJ databases">
        <title>Genomes of two closely related lineages of the louse Polyplax serrata with different host specificities.</title>
        <authorList>
            <person name="Martinu J."/>
            <person name="Tarabai H."/>
            <person name="Stefka J."/>
            <person name="Hypsa V."/>
        </authorList>
    </citation>
    <scope>NUCLEOTIDE SEQUENCE [LARGE SCALE GENOMIC DNA]</scope>
    <source>
        <strain evidence="2">HR10_N</strain>
    </source>
</reference>
<feature type="region of interest" description="Disordered" evidence="1">
    <location>
        <begin position="33"/>
        <end position="52"/>
    </location>
</feature>
<protein>
    <submittedName>
        <fullName evidence="2">Uncharacterized protein</fullName>
    </submittedName>
</protein>
<evidence type="ECO:0000256" key="1">
    <source>
        <dbReference type="SAM" id="MobiDB-lite"/>
    </source>
</evidence>
<evidence type="ECO:0000313" key="3">
    <source>
        <dbReference type="Proteomes" id="UP001372834"/>
    </source>
</evidence>
<dbReference type="AlphaFoldDB" id="A0AAN8NPX9"/>